<evidence type="ECO:0000313" key="4">
    <source>
        <dbReference type="EMBL" id="KAK3868385.1"/>
    </source>
</evidence>
<reference evidence="4" key="1">
    <citation type="submission" date="2023-10" db="EMBL/GenBank/DDBJ databases">
        <title>Genome assemblies of two species of porcelain crab, Petrolisthes cinctipes and Petrolisthes manimaculis (Anomura: Porcellanidae).</title>
        <authorList>
            <person name="Angst P."/>
        </authorList>
    </citation>
    <scope>NUCLEOTIDE SEQUENCE</scope>
    <source>
        <strain evidence="4">PB745_01</strain>
        <tissue evidence="4">Gill</tissue>
    </source>
</reference>
<dbReference type="AlphaFoldDB" id="A0AAE1F7N9"/>
<accession>A0AAE1F7N9</accession>
<keyword evidence="5" id="KW-1185">Reference proteome</keyword>
<dbReference type="EMBL" id="JAWQEG010003021">
    <property type="protein sequence ID" value="KAK3868385.1"/>
    <property type="molecule type" value="Genomic_DNA"/>
</dbReference>
<keyword evidence="2" id="KW-1133">Transmembrane helix</keyword>
<name>A0AAE1F7N9_PETCI</name>
<organism evidence="4 5">
    <name type="scientific">Petrolisthes cinctipes</name>
    <name type="common">Flat porcelain crab</name>
    <dbReference type="NCBI Taxonomy" id="88211"/>
    <lineage>
        <taxon>Eukaryota</taxon>
        <taxon>Metazoa</taxon>
        <taxon>Ecdysozoa</taxon>
        <taxon>Arthropoda</taxon>
        <taxon>Crustacea</taxon>
        <taxon>Multicrustacea</taxon>
        <taxon>Malacostraca</taxon>
        <taxon>Eumalacostraca</taxon>
        <taxon>Eucarida</taxon>
        <taxon>Decapoda</taxon>
        <taxon>Pleocyemata</taxon>
        <taxon>Anomura</taxon>
        <taxon>Galatheoidea</taxon>
        <taxon>Porcellanidae</taxon>
        <taxon>Petrolisthes</taxon>
    </lineage>
</organism>
<feature type="transmembrane region" description="Helical" evidence="2">
    <location>
        <begin position="999"/>
        <end position="1023"/>
    </location>
</feature>
<evidence type="ECO:0000313" key="5">
    <source>
        <dbReference type="Proteomes" id="UP001286313"/>
    </source>
</evidence>
<keyword evidence="2" id="KW-0472">Membrane</keyword>
<feature type="region of interest" description="Disordered" evidence="1">
    <location>
        <begin position="1047"/>
        <end position="1076"/>
    </location>
</feature>
<evidence type="ECO:0000256" key="1">
    <source>
        <dbReference type="SAM" id="MobiDB-lite"/>
    </source>
</evidence>
<feature type="signal peptide" evidence="3">
    <location>
        <begin position="1"/>
        <end position="23"/>
    </location>
</feature>
<protein>
    <submittedName>
        <fullName evidence="4">Uncharacterized protein</fullName>
    </submittedName>
</protein>
<evidence type="ECO:0000256" key="3">
    <source>
        <dbReference type="SAM" id="SignalP"/>
    </source>
</evidence>
<comment type="caution">
    <text evidence="4">The sequence shown here is derived from an EMBL/GenBank/DDBJ whole genome shotgun (WGS) entry which is preliminary data.</text>
</comment>
<proteinExistence type="predicted"/>
<sequence>MVARTRGVALLVVVACVVSQCLSYTNITTTPIPPPTTTTLPDDIVSTTTTTTTTTTIAPSTNTTTPTTTTTIVPGEDPVDQSMTELTVSRFNKYCDWTESMGPVCNYTGTDQVVVVPAGLRLPAGQLEVEVHNASILHIYPTCVSWVQVYNAGLVNTLPAKDMGGDQCRTWLRIYHSKVDSVAYGVKDLTLVHSEVSSINLVEQRDFMAINSTIMVIEALDWEGYRATVQNTVVRQISNVVARDSWYIQGAQFGSVSSRGIVFDAREMSVINTTINHIASQGLTIINGAVSFANVTLSFLELRAIQVTSPNAFLSLSNVTINSALIPCIVLLDRERISLSNVTVMGTVINQSSPFLHYIEDEGVTASEMTTQVKADHPACTDSDTTLTCDFANTSQVVELRGELVEGYQVLELYNARSLQVASTTCQVELRLHSVNATLPHVTPENSTGVVNESCSLSISAWNSSLNVIWARHVTSLNLTDSTVKRVHDGRLNALWLTGSSVEEMDKLEVAGRGAVWNNSLFLGPINVTLTAPLNSRNVQLLLGVLREGSLIIDHPGQTSKISGWRNSWMERHSLVLKRGSRLELSDVVTMRAAQEAVLLEEDATVKISNLKAVYRSYHVFSVSSRDQVEFGDSILRDAADALIHVRMPPPPVDEQSNFTLSDAHTSNFCRTIPFYLQICDFTRSPEAKVNVDLGNGRRSNRVIVKGAANVTIYPSCVDKVMLAEVKKATTVEGERDCATWLEATGVHLINVTSGVHDLTLTDCRVDLLSPDRKLRDLDLEGTTVTRVAGVAWAGYMGVVNNSHLGRVEGLRAGSRMMMSNSTIDVVLEGGLVLEAEAVIANSTIGEVKSGGIIISGSARMHNVTLRRVAAGGIQVDSGLLVMVNVQVLEAEDASITAGPLGGLCFKNVTVGGQRVSWRGYLSDSTLNHSLILRNFTAPPDPNPVSFSPSVTTSTPMTPLSPEISSQTTAAARGGAQIHPSSASPDIVAASASNNSWRWAAAGIGFFAGIVVASCIVFVVKVVKPNKGMLLMPSVLWRVREDQHELLQEDHQQQPPQQETNINSHGYRTVPEHEVL</sequence>
<dbReference type="Proteomes" id="UP001286313">
    <property type="component" value="Unassembled WGS sequence"/>
</dbReference>
<keyword evidence="3" id="KW-0732">Signal</keyword>
<gene>
    <name evidence="4" type="ORF">Pcinc_026212</name>
</gene>
<keyword evidence="2" id="KW-0812">Transmembrane</keyword>
<feature type="compositionally biased region" description="Low complexity" evidence="1">
    <location>
        <begin position="947"/>
        <end position="962"/>
    </location>
</feature>
<feature type="chain" id="PRO_5042154962" evidence="3">
    <location>
        <begin position="24"/>
        <end position="1076"/>
    </location>
</feature>
<evidence type="ECO:0000256" key="2">
    <source>
        <dbReference type="SAM" id="Phobius"/>
    </source>
</evidence>
<feature type="region of interest" description="Disordered" evidence="1">
    <location>
        <begin position="947"/>
        <end position="979"/>
    </location>
</feature>